<dbReference type="EMBL" id="FNCO01000003">
    <property type="protein sequence ID" value="SDG78091.1"/>
    <property type="molecule type" value="Genomic_DNA"/>
</dbReference>
<evidence type="ECO:0000313" key="3">
    <source>
        <dbReference type="Proteomes" id="UP000182894"/>
    </source>
</evidence>
<dbReference type="AlphaFoldDB" id="A0A1G7X1P9"/>
<keyword evidence="3" id="KW-1185">Reference proteome</keyword>
<dbReference type="RefSeq" id="WP_074751676.1">
    <property type="nucleotide sequence ID" value="NZ_FNCO01000003.1"/>
</dbReference>
<name>A0A1G7X1P9_9PSED</name>
<dbReference type="OrthoDB" id="1113844at2"/>
<proteinExistence type="predicted"/>
<accession>A0A1G7X1P9</accession>
<dbReference type="Pfam" id="PF08787">
    <property type="entry name" value="Alginate_lyase2"/>
    <property type="match status" value="1"/>
</dbReference>
<evidence type="ECO:0000313" key="2">
    <source>
        <dbReference type="EMBL" id="SDG78091.1"/>
    </source>
</evidence>
<evidence type="ECO:0000259" key="1">
    <source>
        <dbReference type="Pfam" id="PF08787"/>
    </source>
</evidence>
<dbReference type="SUPFAM" id="SSF49899">
    <property type="entry name" value="Concanavalin A-like lectins/glucanases"/>
    <property type="match status" value="1"/>
</dbReference>
<dbReference type="Proteomes" id="UP000182894">
    <property type="component" value="Unassembled WGS sequence"/>
</dbReference>
<sequence>MIDLGTWNLSIPVGSPPTTIETKQLLQGYDDKYFTSGSSNISFWAPVTGARTANAIYPRTELRETWSNGTLHNWTYTEADNFLNAKLKVIQVPSSGRVVIGQIHVYESTQPLLKLEYQYQDATKDGIIVAKVRFHPNDKKPRIFTIAEGIHLNETFNYVIHLNKAGLLSVKAHNMVWNDRISATWSKQQLYFKAGVYTQDNTGYTSEGGKAMFFNLDVDHNKS</sequence>
<dbReference type="InterPro" id="IPR013320">
    <property type="entry name" value="ConA-like_dom_sf"/>
</dbReference>
<keyword evidence="2" id="KW-0456">Lyase</keyword>
<dbReference type="Gene3D" id="2.60.120.200">
    <property type="match status" value="1"/>
</dbReference>
<dbReference type="InterPro" id="IPR014895">
    <property type="entry name" value="Alginate_lyase_2"/>
</dbReference>
<organism evidence="2 3">
    <name type="scientific">Pseudomonas abietaniphila</name>
    <dbReference type="NCBI Taxonomy" id="89065"/>
    <lineage>
        <taxon>Bacteria</taxon>
        <taxon>Pseudomonadati</taxon>
        <taxon>Pseudomonadota</taxon>
        <taxon>Gammaproteobacteria</taxon>
        <taxon>Pseudomonadales</taxon>
        <taxon>Pseudomonadaceae</taxon>
        <taxon>Pseudomonas</taxon>
    </lineage>
</organism>
<reference evidence="3" key="1">
    <citation type="submission" date="2016-10" db="EMBL/GenBank/DDBJ databases">
        <authorList>
            <person name="Varghese N."/>
            <person name="Submissions S."/>
        </authorList>
    </citation>
    <scope>NUCLEOTIDE SEQUENCE [LARGE SCALE GENOMIC DNA]</scope>
    <source>
        <strain evidence="3">ATCC 700689</strain>
    </source>
</reference>
<dbReference type="GO" id="GO:0016829">
    <property type="term" value="F:lyase activity"/>
    <property type="evidence" value="ECO:0007669"/>
    <property type="project" value="UniProtKB-KW"/>
</dbReference>
<feature type="domain" description="Alginate lyase 2" evidence="1">
    <location>
        <begin position="2"/>
        <end position="220"/>
    </location>
</feature>
<dbReference type="STRING" id="89065.SAMN05216605_103137"/>
<gene>
    <name evidence="2" type="ORF">SAMN05216605_103137</name>
</gene>
<protein>
    <submittedName>
        <fullName evidence="2">Alginate lyase</fullName>
    </submittedName>
</protein>